<sequence>MQRICAYLAEQLHRVSLNTTDLTMQCKVMIIVYDYRKQREPKFMPYCHTAFQNVPPDQVEEILSTLTKEQFIGGRAAYILDDGSYSIDAGQNDIRAIYYAEESTIKFFCRYEREIAFYDKKLKFFAENHSIHTTL</sequence>
<name>A0A432WT29_9GAMM</name>
<keyword evidence="2" id="KW-1185">Reference proteome</keyword>
<dbReference type="EMBL" id="PIPP01000003">
    <property type="protein sequence ID" value="RUO36930.1"/>
    <property type="molecule type" value="Genomic_DNA"/>
</dbReference>
<organism evidence="1 2">
    <name type="scientific">Aliidiomarina shirensis</name>
    <dbReference type="NCBI Taxonomy" id="1048642"/>
    <lineage>
        <taxon>Bacteria</taxon>
        <taxon>Pseudomonadati</taxon>
        <taxon>Pseudomonadota</taxon>
        <taxon>Gammaproteobacteria</taxon>
        <taxon>Alteromonadales</taxon>
        <taxon>Idiomarinaceae</taxon>
        <taxon>Aliidiomarina</taxon>
    </lineage>
</organism>
<evidence type="ECO:0000313" key="2">
    <source>
        <dbReference type="Proteomes" id="UP000286934"/>
    </source>
</evidence>
<gene>
    <name evidence="1" type="ORF">CWE13_08785</name>
</gene>
<comment type="caution">
    <text evidence="1">The sequence shown here is derived from an EMBL/GenBank/DDBJ whole genome shotgun (WGS) entry which is preliminary data.</text>
</comment>
<dbReference type="Proteomes" id="UP000286934">
    <property type="component" value="Unassembled WGS sequence"/>
</dbReference>
<protein>
    <submittedName>
        <fullName evidence="1">Uncharacterized protein</fullName>
    </submittedName>
</protein>
<accession>A0A432WT29</accession>
<evidence type="ECO:0000313" key="1">
    <source>
        <dbReference type="EMBL" id="RUO36930.1"/>
    </source>
</evidence>
<reference evidence="2" key="1">
    <citation type="journal article" date="2018" name="Front. Microbiol.">
        <title>Genome-Based Analysis Reveals the Taxonomy and Diversity of the Family Idiomarinaceae.</title>
        <authorList>
            <person name="Liu Y."/>
            <person name="Lai Q."/>
            <person name="Shao Z."/>
        </authorList>
    </citation>
    <scope>NUCLEOTIDE SEQUENCE [LARGE SCALE GENOMIC DNA]</scope>
    <source>
        <strain evidence="2">AIS</strain>
    </source>
</reference>
<proteinExistence type="predicted"/>
<dbReference type="AlphaFoldDB" id="A0A432WT29"/>